<dbReference type="RefSeq" id="WP_011792567.1">
    <property type="nucleotide sequence ID" value="NC_008751.1"/>
</dbReference>
<protein>
    <submittedName>
        <fullName evidence="1">Lipoprotein, putative</fullName>
    </submittedName>
</protein>
<name>A0A0H3A9T6_NITV4</name>
<reference evidence="2" key="1">
    <citation type="journal article" date="2009" name="Environ. Microbiol.">
        <title>Contribution of mobile genetic elements to Desulfovibrio vulgaris genome plasticity.</title>
        <authorList>
            <person name="Walker C.B."/>
            <person name="Stolyar S."/>
            <person name="Chivian D."/>
            <person name="Pinel N."/>
            <person name="Gabster J.A."/>
            <person name="Dehal P.S."/>
            <person name="He Z."/>
            <person name="Yang Z.K."/>
            <person name="Yen H.C."/>
            <person name="Zhou J."/>
            <person name="Wall J.D."/>
            <person name="Hazen T.C."/>
            <person name="Arkin A.P."/>
            <person name="Stahl D.A."/>
        </authorList>
    </citation>
    <scope>NUCLEOTIDE SEQUENCE [LARGE SCALE GENOMIC DNA]</scope>
    <source>
        <strain evidence="2">DP4</strain>
    </source>
</reference>
<dbReference type="HOGENOM" id="CLU_092437_0_0_7"/>
<evidence type="ECO:0000313" key="2">
    <source>
        <dbReference type="Proteomes" id="UP000009173"/>
    </source>
</evidence>
<dbReference type="PROSITE" id="PS51257">
    <property type="entry name" value="PROKAR_LIPOPROTEIN"/>
    <property type="match status" value="1"/>
</dbReference>
<organism evidence="1 2">
    <name type="scientific">Nitratidesulfovibrio vulgaris (strain DP4)</name>
    <name type="common">Desulfovibrio vulgaris</name>
    <dbReference type="NCBI Taxonomy" id="391774"/>
    <lineage>
        <taxon>Bacteria</taxon>
        <taxon>Pseudomonadati</taxon>
        <taxon>Thermodesulfobacteriota</taxon>
        <taxon>Desulfovibrionia</taxon>
        <taxon>Desulfovibrionales</taxon>
        <taxon>Desulfovibrionaceae</taxon>
        <taxon>Nitratidesulfovibrio</taxon>
    </lineage>
</organism>
<evidence type="ECO:0000313" key="1">
    <source>
        <dbReference type="EMBL" id="ABM28970.1"/>
    </source>
</evidence>
<accession>A0A0H3A9T6</accession>
<proteinExistence type="predicted"/>
<dbReference type="KEGG" id="dvl:Dvul_1954"/>
<dbReference type="Proteomes" id="UP000009173">
    <property type="component" value="Chromosome"/>
</dbReference>
<keyword evidence="1" id="KW-0449">Lipoprotein</keyword>
<gene>
    <name evidence="1" type="ordered locus">Dvul_1954</name>
</gene>
<dbReference type="AlphaFoldDB" id="A0A0H3A9T6"/>
<sequence precursor="true">MRTAMRLPLIVLVFAALLFAGCQKEQRGPAPLPQLKIGVTGFTQPTTTVDLMAGYIPEGQHKVGPEKMFDLSKTFAEELQTQTKRTYTFVQQGAQDIDTSTHKPGQGQALAYWVEVGRTAGVDLLVVPQVIDLVERDGGDAGVVTPASVVLDFYLIDIREGSLVARSRFDERQTGLAENMLDMPKFLMRGGKWLTALDLSREGMRKAIKEFGL</sequence>
<dbReference type="EMBL" id="CP000527">
    <property type="protein sequence ID" value="ABM28970.1"/>
    <property type="molecule type" value="Genomic_DNA"/>
</dbReference>